<reference evidence="1" key="2">
    <citation type="journal article" date="2015" name="Fish Shellfish Immunol.">
        <title>Early steps in the European eel (Anguilla anguilla)-Vibrio vulnificus interaction in the gills: Role of the RtxA13 toxin.</title>
        <authorList>
            <person name="Callol A."/>
            <person name="Pajuelo D."/>
            <person name="Ebbesson L."/>
            <person name="Teles M."/>
            <person name="MacKenzie S."/>
            <person name="Amaro C."/>
        </authorList>
    </citation>
    <scope>NUCLEOTIDE SEQUENCE</scope>
</reference>
<accession>A0A0E9W5K9</accession>
<protein>
    <submittedName>
        <fullName evidence="1">Uncharacterized protein</fullName>
    </submittedName>
</protein>
<dbReference type="EMBL" id="GBXM01022920">
    <property type="protein sequence ID" value="JAH85657.1"/>
    <property type="molecule type" value="Transcribed_RNA"/>
</dbReference>
<organism evidence="1">
    <name type="scientific">Anguilla anguilla</name>
    <name type="common">European freshwater eel</name>
    <name type="synonym">Muraena anguilla</name>
    <dbReference type="NCBI Taxonomy" id="7936"/>
    <lineage>
        <taxon>Eukaryota</taxon>
        <taxon>Metazoa</taxon>
        <taxon>Chordata</taxon>
        <taxon>Craniata</taxon>
        <taxon>Vertebrata</taxon>
        <taxon>Euteleostomi</taxon>
        <taxon>Actinopterygii</taxon>
        <taxon>Neopterygii</taxon>
        <taxon>Teleostei</taxon>
        <taxon>Anguilliformes</taxon>
        <taxon>Anguillidae</taxon>
        <taxon>Anguilla</taxon>
    </lineage>
</organism>
<dbReference type="AlphaFoldDB" id="A0A0E9W5K9"/>
<evidence type="ECO:0000313" key="1">
    <source>
        <dbReference type="EMBL" id="JAH85657.1"/>
    </source>
</evidence>
<reference evidence="1" key="1">
    <citation type="submission" date="2014-11" db="EMBL/GenBank/DDBJ databases">
        <authorList>
            <person name="Amaro Gonzalez C."/>
        </authorList>
    </citation>
    <scope>NUCLEOTIDE SEQUENCE</scope>
</reference>
<name>A0A0E9W5K9_ANGAN</name>
<sequence length="47" mass="5526">MPVSFLFVNFEVFIVGKIKDIFSMIIFQNWSRCVPLHAYQNSDSDQN</sequence>
<proteinExistence type="predicted"/>